<name>A0A4U5V414_COLLU</name>
<dbReference type="GO" id="GO:0005829">
    <property type="term" value="C:cytosol"/>
    <property type="evidence" value="ECO:0007669"/>
    <property type="project" value="UniProtKB-SubCell"/>
</dbReference>
<dbReference type="PANTHER" id="PTHR21502:SF7">
    <property type="entry name" value="RAB-INTERACTING LYSOSOMAL PROTEIN"/>
    <property type="match status" value="1"/>
</dbReference>
<evidence type="ECO:0000256" key="8">
    <source>
        <dbReference type="ARBA" id="ARBA00023069"/>
    </source>
</evidence>
<accession>A0A4U5V414</accession>
<keyword evidence="5" id="KW-0963">Cytoplasm</keyword>
<dbReference type="Gene3D" id="1.20.58.1770">
    <property type="match status" value="1"/>
</dbReference>
<reference evidence="15 16" key="1">
    <citation type="submission" date="2019-01" db="EMBL/GenBank/DDBJ databases">
        <title>Genome Assembly of Collichthys lucidus.</title>
        <authorList>
            <person name="Cai M."/>
            <person name="Xiao S."/>
        </authorList>
    </citation>
    <scope>NUCLEOTIDE SEQUENCE [LARGE SCALE GENOMIC DNA]</scope>
    <source>
        <strain evidence="15">JT15FE1705JMU</strain>
        <tissue evidence="15">Muscle</tissue>
    </source>
</reference>
<evidence type="ECO:0000256" key="5">
    <source>
        <dbReference type="ARBA" id="ARBA00022490"/>
    </source>
</evidence>
<feature type="domain" description="RH2" evidence="14">
    <location>
        <begin position="324"/>
        <end position="400"/>
    </location>
</feature>
<gene>
    <name evidence="15" type="ORF">D9C73_015189</name>
</gene>
<evidence type="ECO:0000259" key="14">
    <source>
        <dbReference type="PROSITE" id="PS51777"/>
    </source>
</evidence>
<evidence type="ECO:0000256" key="10">
    <source>
        <dbReference type="ARBA" id="ARBA00023273"/>
    </source>
</evidence>
<feature type="compositionally biased region" description="Basic and acidic residues" evidence="12">
    <location>
        <begin position="309"/>
        <end position="325"/>
    </location>
</feature>
<evidence type="ECO:0000256" key="7">
    <source>
        <dbReference type="ARBA" id="ARBA00023054"/>
    </source>
</evidence>
<evidence type="ECO:0000313" key="15">
    <source>
        <dbReference type="EMBL" id="TKS81085.1"/>
    </source>
</evidence>
<keyword evidence="10" id="KW-0966">Cell projection</keyword>
<keyword evidence="16" id="KW-1185">Reference proteome</keyword>
<dbReference type="Pfam" id="PF11461">
    <property type="entry name" value="RILP"/>
    <property type="match status" value="1"/>
</dbReference>
<keyword evidence="6" id="KW-0653">Protein transport</keyword>
<evidence type="ECO:0000256" key="4">
    <source>
        <dbReference type="ARBA" id="ARBA00022448"/>
    </source>
</evidence>
<dbReference type="PROSITE" id="PS51777">
    <property type="entry name" value="RH2"/>
    <property type="match status" value="1"/>
</dbReference>
<feature type="region of interest" description="Disordered" evidence="12">
    <location>
        <begin position="291"/>
        <end position="325"/>
    </location>
</feature>
<evidence type="ECO:0000256" key="1">
    <source>
        <dbReference type="ARBA" id="ARBA00004138"/>
    </source>
</evidence>
<evidence type="ECO:0000256" key="3">
    <source>
        <dbReference type="ARBA" id="ARBA00004514"/>
    </source>
</evidence>
<protein>
    <recommendedName>
        <fullName evidence="11">RILP-like protein 2</fullName>
    </recommendedName>
</protein>
<dbReference type="PROSITE" id="PS51776">
    <property type="entry name" value="RH1"/>
    <property type="match status" value="1"/>
</dbReference>
<dbReference type="InterPro" id="IPR051241">
    <property type="entry name" value="DZIP_RILPL"/>
</dbReference>
<dbReference type="Proteomes" id="UP000298787">
    <property type="component" value="Chromosome 13"/>
</dbReference>
<dbReference type="GO" id="GO:0060271">
    <property type="term" value="P:cilium assembly"/>
    <property type="evidence" value="ECO:0007669"/>
    <property type="project" value="TreeGrafter"/>
</dbReference>
<dbReference type="GO" id="GO:0005813">
    <property type="term" value="C:centrosome"/>
    <property type="evidence" value="ECO:0007669"/>
    <property type="project" value="UniProtKB-SubCell"/>
</dbReference>
<evidence type="ECO:0000256" key="11">
    <source>
        <dbReference type="ARBA" id="ARBA00040819"/>
    </source>
</evidence>
<dbReference type="FunFam" id="1.20.58.1770:FF:000003">
    <property type="entry name" value="RILP-like protein 2 isoform X1"/>
    <property type="match status" value="1"/>
</dbReference>
<evidence type="ECO:0000259" key="13">
    <source>
        <dbReference type="PROSITE" id="PS51776"/>
    </source>
</evidence>
<feature type="compositionally biased region" description="Polar residues" evidence="12">
    <location>
        <begin position="291"/>
        <end position="304"/>
    </location>
</feature>
<dbReference type="GO" id="GO:0015031">
    <property type="term" value="P:protein transport"/>
    <property type="evidence" value="ECO:0007669"/>
    <property type="project" value="UniProtKB-KW"/>
</dbReference>
<dbReference type="AlphaFoldDB" id="A0A4U5V414"/>
<dbReference type="SUPFAM" id="SSF161256">
    <property type="entry name" value="RILP dimerisation region"/>
    <property type="match status" value="1"/>
</dbReference>
<dbReference type="InterPro" id="IPR021563">
    <property type="entry name" value="RILP_dimer"/>
</dbReference>
<dbReference type="GO" id="GO:0036064">
    <property type="term" value="C:ciliary basal body"/>
    <property type="evidence" value="ECO:0007669"/>
    <property type="project" value="TreeGrafter"/>
</dbReference>
<sequence>MEAPEVQPESRPTEGCFDRTFSALTVDNVYEIAKLIGTEVEKLIDGCGKDSVVGLVPKIVKVLELLESFASRNHAHKLKEEELLRTFETIQLQQQKKRAAAGKESEEGSDKNEIRPVTHPLKQELQQKEQQWRRRCEELQVQVQQLQEDREELQSRLKGNHAQEDRVQRQEREVMLKLKGVVDKQRDELRAKVQEISTISKEVEATGEKSLLVRTENCDTWTNTVIMFMAVASKVIFLKLQEQLDRFMKMNAELRHKQNVLQAQLKSTVERKADMEADLKEKSKEIENLQAQLDRTNSNSPSNPSQKASESKKKSAADQKDPDQPCFTKKEVRDIIFERNELKTNLFLVQEELNYYQREILNEERCPGFLLEAVRSAINKRRKLIKAKMLGIPVSECSSSDEEDRTSLFGQTEVDSTEVDGADKPAESRIRNLFGFLTWSGSSRSPTHMSSSASTWEIIGDSEGTDETDQRPLS</sequence>
<dbReference type="Pfam" id="PF09744">
    <property type="entry name" value="RH1"/>
    <property type="match status" value="1"/>
</dbReference>
<keyword evidence="9" id="KW-0206">Cytoskeleton</keyword>
<evidence type="ECO:0000313" key="16">
    <source>
        <dbReference type="Proteomes" id="UP000298787"/>
    </source>
</evidence>
<feature type="region of interest" description="Disordered" evidence="12">
    <location>
        <begin position="95"/>
        <end position="126"/>
    </location>
</feature>
<dbReference type="InterPro" id="IPR034744">
    <property type="entry name" value="RH2"/>
</dbReference>
<evidence type="ECO:0000256" key="9">
    <source>
        <dbReference type="ARBA" id="ARBA00023212"/>
    </source>
</evidence>
<dbReference type="STRING" id="240159.A0A4U5V414"/>
<dbReference type="InterPro" id="IPR034743">
    <property type="entry name" value="RH1"/>
</dbReference>
<proteinExistence type="predicted"/>
<feature type="compositionally biased region" description="Polar residues" evidence="12">
    <location>
        <begin position="440"/>
        <end position="455"/>
    </location>
</feature>
<dbReference type="GO" id="GO:0031267">
    <property type="term" value="F:small GTPase binding"/>
    <property type="evidence" value="ECO:0007669"/>
    <property type="project" value="TreeGrafter"/>
</dbReference>
<keyword evidence="8" id="KW-0969">Cilium</keyword>
<dbReference type="CDD" id="cd14445">
    <property type="entry name" value="RILP-like"/>
    <property type="match status" value="1"/>
</dbReference>
<evidence type="ECO:0000256" key="2">
    <source>
        <dbReference type="ARBA" id="ARBA00004300"/>
    </source>
</evidence>
<keyword evidence="4" id="KW-0813">Transport</keyword>
<feature type="region of interest" description="Disordered" evidence="12">
    <location>
        <begin position="440"/>
        <end position="474"/>
    </location>
</feature>
<dbReference type="GO" id="GO:0051959">
    <property type="term" value="F:dynein light intermediate chain binding"/>
    <property type="evidence" value="ECO:0007669"/>
    <property type="project" value="TreeGrafter"/>
</dbReference>
<evidence type="ECO:0000256" key="12">
    <source>
        <dbReference type="SAM" id="MobiDB-lite"/>
    </source>
</evidence>
<comment type="subcellular location">
    <subcellularLocation>
        <location evidence="1">Cell projection</location>
        <location evidence="1">Cilium</location>
    </subcellularLocation>
    <subcellularLocation>
        <location evidence="2">Cytoplasm</location>
        <location evidence="2">Cytoskeleton</location>
        <location evidence="2">Microtubule organizing center</location>
        <location evidence="2">Centrosome</location>
    </subcellularLocation>
    <subcellularLocation>
        <location evidence="3">Cytoplasm</location>
        <location evidence="3">Cytosol</location>
    </subcellularLocation>
</comment>
<dbReference type="PANTHER" id="PTHR21502">
    <property type="entry name" value="ZINC FINGER PROTEIN DZIP1"/>
    <property type="match status" value="1"/>
</dbReference>
<organism evidence="15 16">
    <name type="scientific">Collichthys lucidus</name>
    <name type="common">Big head croaker</name>
    <name type="synonym">Sciaena lucida</name>
    <dbReference type="NCBI Taxonomy" id="240159"/>
    <lineage>
        <taxon>Eukaryota</taxon>
        <taxon>Metazoa</taxon>
        <taxon>Chordata</taxon>
        <taxon>Craniata</taxon>
        <taxon>Vertebrata</taxon>
        <taxon>Euteleostomi</taxon>
        <taxon>Actinopterygii</taxon>
        <taxon>Neopterygii</taxon>
        <taxon>Teleostei</taxon>
        <taxon>Neoteleostei</taxon>
        <taxon>Acanthomorphata</taxon>
        <taxon>Eupercaria</taxon>
        <taxon>Sciaenidae</taxon>
        <taxon>Collichthys</taxon>
    </lineage>
</organism>
<feature type="compositionally biased region" description="Basic and acidic residues" evidence="12">
    <location>
        <begin position="101"/>
        <end position="126"/>
    </location>
</feature>
<feature type="domain" description="RH1" evidence="13">
    <location>
        <begin position="12"/>
        <end position="100"/>
    </location>
</feature>
<keyword evidence="7" id="KW-0175">Coiled coil</keyword>
<evidence type="ECO:0000256" key="6">
    <source>
        <dbReference type="ARBA" id="ARBA00022927"/>
    </source>
</evidence>
<dbReference type="GO" id="GO:0046983">
    <property type="term" value="F:protein dimerization activity"/>
    <property type="evidence" value="ECO:0007669"/>
    <property type="project" value="InterPro"/>
</dbReference>
<dbReference type="Gene3D" id="6.10.230.10">
    <property type="match status" value="1"/>
</dbReference>
<dbReference type="EMBL" id="CM014090">
    <property type="protein sequence ID" value="TKS81085.1"/>
    <property type="molecule type" value="Genomic_DNA"/>
</dbReference>